<keyword evidence="6" id="KW-0378">Hydrolase</keyword>
<evidence type="ECO:0000256" key="6">
    <source>
        <dbReference type="ARBA" id="ARBA00022801"/>
    </source>
</evidence>
<comment type="subcellular location">
    <subcellularLocation>
        <location evidence="1">Nucleus</location>
    </subcellularLocation>
</comment>
<evidence type="ECO:0000256" key="9">
    <source>
        <dbReference type="ARBA" id="ARBA00023242"/>
    </source>
</evidence>
<sequence length="910" mass="103076">MECKDISKGKEVMEPYLRLVCQETWDDHVDKNILLVMAQGLGLVDVLALALKKNMSIAVLNVSKEIEIQLSIRCVRGETYSKEQRKKIYSTKKEKIFFFASSRMFAIDALENTLDLSTLDGIVILDAHRCASESSTENLAIQIFRDRQPNGWVKGFCEDADACVRGFNKLTKIVRTLGSTRVMLWPRFEAQVNQYLNKRPAQSEIILAEPTILMRSAQVACIQAMIAASMELKRVTAVRTQSFHSIPSERVDNQIVCGCDSDDIGKYYEDPLERSENILNAANLATATSPKARRLALELRTLRDLLLSLHRLDAVAFYDAVLSVRELLISSQKSDWVQETLCIDELVAAARDRCLPRHNSDDKENSMPEQAPKWAVIANILADLNKNTQNSGISLIVCKEDIEAKALIDYLVPVPQPQYIQRLHRINKIARERLPNKRSAGQRDALLAEEHFTKEAVALFQQKKIQNNMILDGRRILIVSHDQWRKRLDPLGDYRPDAIILNDAEPHIFRQIERYQARRHGIVRLYLITVARTVDSKQFNRMVERETAAFVKLIKEKSSLLIRTPEPKKENIHGGDKNISKASQIIVDSREFRAKLPIALYNAGVQLRPATIRVGDYILTPDIVVERKSLVDFVGSLASGRLATQTENMQRLYQTPILLLETESSVFGTRALPSDRRSQQHGLSNKLFSESEYDSLPTTNTTEARLVLLVLHYPRLRILWCNDDRSAIKLFAALKKGNRQPKLDEKCEHFGNPLQQQIDDGRNLTAIDLLLKLPGITEANIGNIIEHVDSLKELVNLEFEALEPLLGSKNAKLLLSFLSEHDASRLKPAENVTSVRYLKPSAKPTFRKRVSKKKDNEKTTKKHKKTTPSSDAVVSSSTTAVFQKSTPQNADDNDLYPEDFVDMNDDMLPS</sequence>
<gene>
    <name evidence="12" type="ORF">ALAG00032_LOCUS3964</name>
</gene>
<dbReference type="InterPro" id="IPR010994">
    <property type="entry name" value="RuvA_2-like"/>
</dbReference>
<dbReference type="InterPro" id="IPR006166">
    <property type="entry name" value="ERCC4_domain"/>
</dbReference>
<evidence type="ECO:0000313" key="12">
    <source>
        <dbReference type="EMBL" id="CAE0363223.1"/>
    </source>
</evidence>
<protein>
    <recommendedName>
        <fullName evidence="11">ERCC4 domain-containing protein</fullName>
    </recommendedName>
</protein>
<evidence type="ECO:0000256" key="5">
    <source>
        <dbReference type="ARBA" id="ARBA00022763"/>
    </source>
</evidence>
<evidence type="ECO:0000256" key="8">
    <source>
        <dbReference type="ARBA" id="ARBA00023204"/>
    </source>
</evidence>
<evidence type="ECO:0000256" key="10">
    <source>
        <dbReference type="SAM" id="MobiDB-lite"/>
    </source>
</evidence>
<keyword evidence="5" id="KW-0227">DNA damage</keyword>
<dbReference type="SUPFAM" id="SSF47781">
    <property type="entry name" value="RuvA domain 2-like"/>
    <property type="match status" value="1"/>
</dbReference>
<evidence type="ECO:0000256" key="7">
    <source>
        <dbReference type="ARBA" id="ARBA00023125"/>
    </source>
</evidence>
<keyword evidence="9" id="KW-0539">Nucleus</keyword>
<name>A0A7S3JS39_9STRA</name>
<dbReference type="Pfam" id="PF02732">
    <property type="entry name" value="ERCC4"/>
    <property type="match status" value="1"/>
</dbReference>
<organism evidence="12">
    <name type="scientific">Aureoumbra lagunensis</name>
    <dbReference type="NCBI Taxonomy" id="44058"/>
    <lineage>
        <taxon>Eukaryota</taxon>
        <taxon>Sar</taxon>
        <taxon>Stramenopiles</taxon>
        <taxon>Ochrophyta</taxon>
        <taxon>Pelagophyceae</taxon>
        <taxon>Pelagomonadales</taxon>
        <taxon>Aureoumbra</taxon>
    </lineage>
</organism>
<dbReference type="GO" id="GO:0003697">
    <property type="term" value="F:single-stranded DNA binding"/>
    <property type="evidence" value="ECO:0007669"/>
    <property type="project" value="TreeGrafter"/>
</dbReference>
<dbReference type="InterPro" id="IPR047520">
    <property type="entry name" value="XPF_nuclease"/>
</dbReference>
<dbReference type="PANTHER" id="PTHR10150:SF0">
    <property type="entry name" value="DNA REPAIR ENDONUCLEASE XPF"/>
    <property type="match status" value="1"/>
</dbReference>
<dbReference type="Gene3D" id="3.40.50.10130">
    <property type="match status" value="1"/>
</dbReference>
<dbReference type="GO" id="GO:0000110">
    <property type="term" value="C:nucleotide-excision repair factor 1 complex"/>
    <property type="evidence" value="ECO:0007669"/>
    <property type="project" value="TreeGrafter"/>
</dbReference>
<keyword evidence="8" id="KW-0234">DNA repair</keyword>
<dbReference type="Gene3D" id="1.10.150.20">
    <property type="entry name" value="5' to 3' exonuclease, C-terminal subdomain"/>
    <property type="match status" value="1"/>
</dbReference>
<feature type="compositionally biased region" description="Acidic residues" evidence="10">
    <location>
        <begin position="891"/>
        <end position="910"/>
    </location>
</feature>
<dbReference type="SUPFAM" id="SSF52980">
    <property type="entry name" value="Restriction endonuclease-like"/>
    <property type="match status" value="1"/>
</dbReference>
<dbReference type="InterPro" id="IPR011335">
    <property type="entry name" value="Restrct_endonuc-II-like"/>
</dbReference>
<feature type="domain" description="ERCC4" evidence="11">
    <location>
        <begin position="584"/>
        <end position="664"/>
    </location>
</feature>
<dbReference type="GO" id="GO:0000724">
    <property type="term" value="P:double-strand break repair via homologous recombination"/>
    <property type="evidence" value="ECO:0007669"/>
    <property type="project" value="TreeGrafter"/>
</dbReference>
<reference evidence="12" key="1">
    <citation type="submission" date="2021-01" db="EMBL/GenBank/DDBJ databases">
        <authorList>
            <person name="Corre E."/>
            <person name="Pelletier E."/>
            <person name="Niang G."/>
            <person name="Scheremetjew M."/>
            <person name="Finn R."/>
            <person name="Kale V."/>
            <person name="Holt S."/>
            <person name="Cochrane G."/>
            <person name="Meng A."/>
            <person name="Brown T."/>
            <person name="Cohen L."/>
        </authorList>
    </citation>
    <scope>NUCLEOTIDE SEQUENCE</scope>
    <source>
        <strain evidence="12">CCMP1510</strain>
    </source>
</reference>
<keyword evidence="3" id="KW-0540">Nuclease</keyword>
<evidence type="ECO:0000256" key="1">
    <source>
        <dbReference type="ARBA" id="ARBA00004123"/>
    </source>
</evidence>
<dbReference type="CDD" id="cd20078">
    <property type="entry name" value="XPF_nuclease_XPF_euk"/>
    <property type="match status" value="1"/>
</dbReference>
<evidence type="ECO:0000256" key="4">
    <source>
        <dbReference type="ARBA" id="ARBA00022759"/>
    </source>
</evidence>
<feature type="region of interest" description="Disordered" evidence="10">
    <location>
        <begin position="845"/>
        <end position="910"/>
    </location>
</feature>
<dbReference type="FunFam" id="3.40.50.10130:FF:000002">
    <property type="entry name" value="DNA repair endonuclease XPF"/>
    <property type="match status" value="1"/>
</dbReference>
<evidence type="ECO:0000256" key="2">
    <source>
        <dbReference type="ARBA" id="ARBA00010015"/>
    </source>
</evidence>
<keyword evidence="4" id="KW-0255">Endonuclease</keyword>
<feature type="compositionally biased region" description="Low complexity" evidence="10">
    <location>
        <begin position="867"/>
        <end position="881"/>
    </location>
</feature>
<comment type="similarity">
    <text evidence="2">Belongs to the XPF family.</text>
</comment>
<dbReference type="GO" id="GO:0003684">
    <property type="term" value="F:damaged DNA binding"/>
    <property type="evidence" value="ECO:0007669"/>
    <property type="project" value="TreeGrafter"/>
</dbReference>
<proteinExistence type="inferred from homology"/>
<dbReference type="SMART" id="SM00891">
    <property type="entry name" value="ERCC4"/>
    <property type="match status" value="1"/>
</dbReference>
<evidence type="ECO:0000259" key="11">
    <source>
        <dbReference type="SMART" id="SM00891"/>
    </source>
</evidence>
<dbReference type="EMBL" id="HBIJ01005600">
    <property type="protein sequence ID" value="CAE0363223.1"/>
    <property type="molecule type" value="Transcribed_RNA"/>
</dbReference>
<dbReference type="GO" id="GO:1901255">
    <property type="term" value="P:nucleotide-excision repair involved in interstrand cross-link repair"/>
    <property type="evidence" value="ECO:0007669"/>
    <property type="project" value="TreeGrafter"/>
</dbReference>
<keyword evidence="7" id="KW-0238">DNA-binding</keyword>
<dbReference type="PANTHER" id="PTHR10150">
    <property type="entry name" value="DNA REPAIR ENDONUCLEASE XPF"/>
    <property type="match status" value="1"/>
</dbReference>
<dbReference type="GO" id="GO:0000014">
    <property type="term" value="F:single-stranded DNA endodeoxyribonuclease activity"/>
    <property type="evidence" value="ECO:0007669"/>
    <property type="project" value="TreeGrafter"/>
</dbReference>
<dbReference type="AlphaFoldDB" id="A0A7S3JS39"/>
<accession>A0A7S3JS39</accession>
<dbReference type="GO" id="GO:0000712">
    <property type="term" value="P:resolution of meiotic recombination intermediates"/>
    <property type="evidence" value="ECO:0007669"/>
    <property type="project" value="TreeGrafter"/>
</dbReference>
<evidence type="ECO:0000256" key="3">
    <source>
        <dbReference type="ARBA" id="ARBA00022722"/>
    </source>
</evidence>